<protein>
    <submittedName>
        <fullName evidence="1">Uncharacterized protein</fullName>
    </submittedName>
</protein>
<proteinExistence type="predicted"/>
<reference evidence="1" key="1">
    <citation type="journal article" date="2023" name="IScience">
        <title>Live-bearing cockroach genome reveals convergent evolutionary mechanisms linked to viviparity in insects and beyond.</title>
        <authorList>
            <person name="Fouks B."/>
            <person name="Harrison M.C."/>
            <person name="Mikhailova A.A."/>
            <person name="Marchal E."/>
            <person name="English S."/>
            <person name="Carruthers M."/>
            <person name="Jennings E.C."/>
            <person name="Chiamaka E.L."/>
            <person name="Frigard R.A."/>
            <person name="Pippel M."/>
            <person name="Attardo G.M."/>
            <person name="Benoit J.B."/>
            <person name="Bornberg-Bauer E."/>
            <person name="Tobe S.S."/>
        </authorList>
    </citation>
    <scope>NUCLEOTIDE SEQUENCE</scope>
    <source>
        <strain evidence="1">Stay&amp;Tobe</strain>
    </source>
</reference>
<keyword evidence="2" id="KW-1185">Reference proteome</keyword>
<dbReference type="Proteomes" id="UP001233999">
    <property type="component" value="Unassembled WGS sequence"/>
</dbReference>
<accession>A0AAD8ENT0</accession>
<evidence type="ECO:0000313" key="1">
    <source>
        <dbReference type="EMBL" id="KAJ9596579.1"/>
    </source>
</evidence>
<dbReference type="AlphaFoldDB" id="A0AAD8ENT0"/>
<reference evidence="1" key="2">
    <citation type="submission" date="2023-05" db="EMBL/GenBank/DDBJ databases">
        <authorList>
            <person name="Fouks B."/>
        </authorList>
    </citation>
    <scope>NUCLEOTIDE SEQUENCE</scope>
    <source>
        <strain evidence="1">Stay&amp;Tobe</strain>
        <tissue evidence="1">Testes</tissue>
    </source>
</reference>
<feature type="non-terminal residue" evidence="1">
    <location>
        <position position="86"/>
    </location>
</feature>
<name>A0AAD8ENT0_DIPPU</name>
<dbReference type="EMBL" id="JASPKZ010001980">
    <property type="protein sequence ID" value="KAJ9596579.1"/>
    <property type="molecule type" value="Genomic_DNA"/>
</dbReference>
<feature type="non-terminal residue" evidence="1">
    <location>
        <position position="1"/>
    </location>
</feature>
<sequence length="86" mass="9999">TFPYAIFPGNLSTVIRRSVRTSCMVDSKWLGIEYLHSPVRFSKHRRLRKAIHSFHCAMKSISNKLTYDFKTSFVMFPTSYSCLSSK</sequence>
<comment type="caution">
    <text evidence="1">The sequence shown here is derived from an EMBL/GenBank/DDBJ whole genome shotgun (WGS) entry which is preliminary data.</text>
</comment>
<evidence type="ECO:0000313" key="2">
    <source>
        <dbReference type="Proteomes" id="UP001233999"/>
    </source>
</evidence>
<gene>
    <name evidence="1" type="ORF">L9F63_012412</name>
</gene>
<organism evidence="1 2">
    <name type="scientific">Diploptera punctata</name>
    <name type="common">Pacific beetle cockroach</name>
    <dbReference type="NCBI Taxonomy" id="6984"/>
    <lineage>
        <taxon>Eukaryota</taxon>
        <taxon>Metazoa</taxon>
        <taxon>Ecdysozoa</taxon>
        <taxon>Arthropoda</taxon>
        <taxon>Hexapoda</taxon>
        <taxon>Insecta</taxon>
        <taxon>Pterygota</taxon>
        <taxon>Neoptera</taxon>
        <taxon>Polyneoptera</taxon>
        <taxon>Dictyoptera</taxon>
        <taxon>Blattodea</taxon>
        <taxon>Blaberoidea</taxon>
        <taxon>Blaberidae</taxon>
        <taxon>Diplopterinae</taxon>
        <taxon>Diploptera</taxon>
    </lineage>
</organism>